<dbReference type="EMBL" id="AP026933">
    <property type="protein sequence ID" value="BDT03674.1"/>
    <property type="molecule type" value="Genomic_DNA"/>
</dbReference>
<keyword evidence="3" id="KW-1185">Reference proteome</keyword>
<dbReference type="EMBL" id="AP026933">
    <property type="protein sequence ID" value="BDT03983.1"/>
    <property type="molecule type" value="Genomic_DNA"/>
</dbReference>
<accession>A0ABM8BW42</accession>
<name>A0ABM8BW42_9MOLU</name>
<sequence length="61" mass="7386">MLTHNMENFYLKPNGEKVYGTTTIWWNKFLSPNKTSLYFNSVKEHNEDIKWDGKYTSNYFN</sequence>
<evidence type="ECO:0000313" key="2">
    <source>
        <dbReference type="EMBL" id="BDT03983.1"/>
    </source>
</evidence>
<protein>
    <recommendedName>
        <fullName evidence="4">Spiroplasmavirus-related protein</fullName>
    </recommendedName>
</protein>
<evidence type="ECO:0000313" key="1">
    <source>
        <dbReference type="EMBL" id="BDT03674.1"/>
    </source>
</evidence>
<organism evidence="2 3">
    <name type="scientific">Spiroplasma ixodetis</name>
    <dbReference type="NCBI Taxonomy" id="2141"/>
    <lineage>
        <taxon>Bacteria</taxon>
        <taxon>Bacillati</taxon>
        <taxon>Mycoplasmatota</taxon>
        <taxon>Mollicutes</taxon>
        <taxon>Entomoplasmatales</taxon>
        <taxon>Spiroplasmataceae</taxon>
        <taxon>Spiroplasma</taxon>
    </lineage>
</organism>
<evidence type="ECO:0000313" key="3">
    <source>
        <dbReference type="Proteomes" id="UP001163387"/>
    </source>
</evidence>
<proteinExistence type="predicted"/>
<reference evidence="2 3" key="1">
    <citation type="journal article" date="2022" name="Front. Microbiol.">
        <title>Male-killing mechanisms vary between Spiroplasma species.</title>
        <authorList>
            <person name="Arai H."/>
            <person name="Inoue M."/>
            <person name="Kageyama D."/>
        </authorList>
    </citation>
    <scope>NUCLEOTIDE SEQUENCE [LARGE SCALE GENOMIC DNA]</scope>
    <source>
        <strain evidence="3">sHm</strain>
        <strain evidence="2">SHm</strain>
    </source>
</reference>
<gene>
    <name evidence="1" type="ORF">SHM_13200</name>
    <name evidence="2" type="ORF">SHM_16290</name>
</gene>
<evidence type="ECO:0008006" key="4">
    <source>
        <dbReference type="Google" id="ProtNLM"/>
    </source>
</evidence>
<dbReference type="Proteomes" id="UP001163387">
    <property type="component" value="Chromosome"/>
</dbReference>